<dbReference type="EMBL" id="BGPR01012819">
    <property type="protein sequence ID" value="GBN57808.1"/>
    <property type="molecule type" value="Genomic_DNA"/>
</dbReference>
<feature type="region of interest" description="Disordered" evidence="1">
    <location>
        <begin position="131"/>
        <end position="152"/>
    </location>
</feature>
<keyword evidence="3" id="KW-1185">Reference proteome</keyword>
<comment type="caution">
    <text evidence="2">The sequence shown here is derived from an EMBL/GenBank/DDBJ whole genome shotgun (WGS) entry which is preliminary data.</text>
</comment>
<evidence type="ECO:0000313" key="2">
    <source>
        <dbReference type="EMBL" id="GBN57808.1"/>
    </source>
</evidence>
<evidence type="ECO:0000256" key="1">
    <source>
        <dbReference type="SAM" id="MobiDB-lite"/>
    </source>
</evidence>
<accession>A0A4Y2Q0Y0</accession>
<sequence>MWFYSLENFQAFHSLETTSVVRSGKLQQISLQLECVPDITFRHSLPPVQRPDYLLSAQRHLVLVPLLMKQQKGPLQSLSLIKQKFLPKRFSEWKKWLHHLKLQAKKKLPFSTNNLPKKHCPVDVEKAFGKDRSFLPRPPAPPDPEDAVSTKETEKALAELEAMSNVASDSQLVKNANTTATSLLGDMIFSDPEFLPISDLESEAQKLDAASASHIETVPTTASSTETMEIKIIQRKQKTKKNTLRESN</sequence>
<evidence type="ECO:0000313" key="3">
    <source>
        <dbReference type="Proteomes" id="UP000499080"/>
    </source>
</evidence>
<name>A0A4Y2Q0Y0_ARAVE</name>
<dbReference type="Proteomes" id="UP000499080">
    <property type="component" value="Unassembled WGS sequence"/>
</dbReference>
<gene>
    <name evidence="2" type="ORF">AVEN_224909_1</name>
</gene>
<dbReference type="AlphaFoldDB" id="A0A4Y2Q0Y0"/>
<proteinExistence type="predicted"/>
<reference evidence="2 3" key="1">
    <citation type="journal article" date="2019" name="Sci. Rep.">
        <title>Orb-weaving spider Araneus ventricosus genome elucidates the spidroin gene catalogue.</title>
        <authorList>
            <person name="Kono N."/>
            <person name="Nakamura H."/>
            <person name="Ohtoshi R."/>
            <person name="Moran D.A.P."/>
            <person name="Shinohara A."/>
            <person name="Yoshida Y."/>
            <person name="Fujiwara M."/>
            <person name="Mori M."/>
            <person name="Tomita M."/>
            <person name="Arakawa K."/>
        </authorList>
    </citation>
    <scope>NUCLEOTIDE SEQUENCE [LARGE SCALE GENOMIC DNA]</scope>
</reference>
<organism evidence="2 3">
    <name type="scientific">Araneus ventricosus</name>
    <name type="common">Orbweaver spider</name>
    <name type="synonym">Epeira ventricosa</name>
    <dbReference type="NCBI Taxonomy" id="182803"/>
    <lineage>
        <taxon>Eukaryota</taxon>
        <taxon>Metazoa</taxon>
        <taxon>Ecdysozoa</taxon>
        <taxon>Arthropoda</taxon>
        <taxon>Chelicerata</taxon>
        <taxon>Arachnida</taxon>
        <taxon>Araneae</taxon>
        <taxon>Araneomorphae</taxon>
        <taxon>Entelegynae</taxon>
        <taxon>Araneoidea</taxon>
        <taxon>Araneidae</taxon>
        <taxon>Araneus</taxon>
    </lineage>
</organism>
<protein>
    <submittedName>
        <fullName evidence="2">Uncharacterized protein</fullName>
    </submittedName>
</protein>